<protein>
    <submittedName>
        <fullName evidence="3">Stage V sporulation-like protein AA</fullName>
    </submittedName>
</protein>
<feature type="domain" description="Stage V sporulation protein AA" evidence="2">
    <location>
        <begin position="10"/>
        <end position="94"/>
    </location>
</feature>
<evidence type="ECO:0000259" key="2">
    <source>
        <dbReference type="Pfam" id="PF12164"/>
    </source>
</evidence>
<evidence type="ECO:0000313" key="3">
    <source>
        <dbReference type="EMBL" id="AHD05123.1"/>
    </source>
</evidence>
<name>V9W4N7_9BACL</name>
<dbReference type="PATRIC" id="fig|697284.3.peg.1232"/>
<evidence type="ECO:0000313" key="4">
    <source>
        <dbReference type="Proteomes" id="UP000029431"/>
    </source>
</evidence>
<keyword evidence="1" id="KW-0812">Transmembrane</keyword>
<dbReference type="KEGG" id="plv:ERIC2_c12950"/>
<reference evidence="3 4" key="1">
    <citation type="journal article" date="2014" name="PLoS ONE">
        <title>How to Kill the Honey Bee Larva: Genomic Potential and Virulence Mechanisms of Paenibacillus larvae.</title>
        <authorList>
            <person name="Djukic M."/>
            <person name="Brzuszkiewicz E."/>
            <person name="Funfhaus A."/>
            <person name="Voss J."/>
            <person name="Gollnow K."/>
            <person name="Poppinga L."/>
            <person name="Liesegang H."/>
            <person name="Garcia-Gonzalez E."/>
            <person name="Genersch E."/>
            <person name="Daniel R."/>
        </authorList>
    </citation>
    <scope>NUCLEOTIDE SEQUENCE [LARGE SCALE GENOMIC DNA]</scope>
    <source>
        <strain evidence="3 4">DSM 25430</strain>
    </source>
</reference>
<dbReference type="AlphaFoldDB" id="V9W4N7"/>
<gene>
    <name evidence="3" type="ORF">ERIC2_c12950</name>
</gene>
<dbReference type="eggNOG" id="ENOG502ZCB6">
    <property type="taxonomic scope" value="Bacteria"/>
</dbReference>
<accession>V9W4N7</accession>
<proteinExistence type="predicted"/>
<keyword evidence="4" id="KW-1185">Reference proteome</keyword>
<dbReference type="EMBL" id="CP003355">
    <property type="protein sequence ID" value="AHD05123.1"/>
    <property type="molecule type" value="Genomic_DNA"/>
</dbReference>
<dbReference type="InterPro" id="IPR021997">
    <property type="entry name" value="SporV_AA"/>
</dbReference>
<evidence type="ECO:0000256" key="1">
    <source>
        <dbReference type="SAM" id="Phobius"/>
    </source>
</evidence>
<dbReference type="HOGENOM" id="CLU_098268_0_0_9"/>
<organism evidence="3 4">
    <name type="scientific">Paenibacillus larvae subsp. larvae DSM 25430</name>
    <dbReference type="NCBI Taxonomy" id="697284"/>
    <lineage>
        <taxon>Bacteria</taxon>
        <taxon>Bacillati</taxon>
        <taxon>Bacillota</taxon>
        <taxon>Bacilli</taxon>
        <taxon>Bacillales</taxon>
        <taxon>Paenibacillaceae</taxon>
        <taxon>Paenibacillus</taxon>
    </lineage>
</organism>
<feature type="transmembrane region" description="Helical" evidence="1">
    <location>
        <begin position="104"/>
        <end position="126"/>
    </location>
</feature>
<dbReference type="Pfam" id="PF12164">
    <property type="entry name" value="SporV_AA"/>
    <property type="match status" value="1"/>
</dbReference>
<dbReference type="InterPro" id="IPR038548">
    <property type="entry name" value="SporV_AA_N_sf"/>
</dbReference>
<keyword evidence="1" id="KW-1133">Transmembrane helix</keyword>
<feature type="transmembrane region" description="Helical" evidence="1">
    <location>
        <begin position="146"/>
        <end position="168"/>
    </location>
</feature>
<dbReference type="Gene3D" id="2.60.480.10">
    <property type="entry name" value="eubacterium ventriosum atcc domain"/>
    <property type="match status" value="1"/>
</dbReference>
<sequence>MVMVQDTVPNLYLRLRRKVEIRMGDQIRLGDIAELITESKYEKLVSNLLIYESRVEDGNRILIDMMRIMEKLYEAAPELRVVHFGEPHVLLEVSTYRKKKTSKLLVAAVWLLLFVGSGLTIMNFHADVSMLQVHQRIYELLTGERVAHPLILQIPYSLGIGIGMVLFFNHLFKKKFNEEPSPLDVEMFTYQENLDQYVITEEYRKKQAGKKRHE</sequence>
<keyword evidence="1" id="KW-0472">Membrane</keyword>
<dbReference type="Proteomes" id="UP000029431">
    <property type="component" value="Chromosome"/>
</dbReference>